<feature type="repeat" description="Hemopexin" evidence="15">
    <location>
        <begin position="581"/>
        <end position="629"/>
    </location>
</feature>
<dbReference type="SMART" id="SM00120">
    <property type="entry name" value="HX"/>
    <property type="match status" value="4"/>
</dbReference>
<dbReference type="Pfam" id="PF01471">
    <property type="entry name" value="PG_binding_1"/>
    <property type="match status" value="1"/>
</dbReference>
<evidence type="ECO:0000256" key="13">
    <source>
        <dbReference type="PIRSR" id="PIRSR621190-2"/>
    </source>
</evidence>
<evidence type="ECO:0000256" key="16">
    <source>
        <dbReference type="SAM" id="MobiDB-lite"/>
    </source>
</evidence>
<comment type="caution">
    <text evidence="18">The sequence shown here is derived from an EMBL/GenBank/DDBJ whole genome shotgun (WGS) entry which is preliminary data.</text>
</comment>
<dbReference type="GO" id="GO:0030574">
    <property type="term" value="P:collagen catabolic process"/>
    <property type="evidence" value="ECO:0007669"/>
    <property type="project" value="TreeGrafter"/>
</dbReference>
<feature type="repeat" description="Hemopexin" evidence="15">
    <location>
        <begin position="529"/>
        <end position="579"/>
    </location>
</feature>
<dbReference type="SUPFAM" id="SSF50923">
    <property type="entry name" value="Hemopexin-like domain"/>
    <property type="match status" value="1"/>
</dbReference>
<sequence length="741" mass="84145">NVSSPSPSSLSSSSSSTLSPSASTLYAQTVGTGMGQPKSRNANLDSVRETNDHVEQTSSYRVQFHAAEKQPCSPTLPTQCVTSPSTLTHPIDTNLSIRSCISRNSGNNNNCSTREHALRERCHQPEVNNSSTMRMAGSHWSRLVVVALLAITCSAVQGSPLPQQSETEQAYRKLKLDTVKYLAQFGYLNGPDRETQNLRSHEDLTRAIKALQKAGNIPQTGVPDRRTEELMARPRCGNTDEAVQRGATYRDPSSQGSELRIRRKRYTVASSKWHRTNLTFRFETYTQRMPREQTRRLISEALSVWSDHTPLSFTEVRHSNPDINILFASRYHSDGYPFDGPGMVLGHAFFPGRGKGGDTHFDDDESWTSNSSSGGVNLFMVAAHEFGHSLGLAHSGDPSALMYPWYMGFEGKFRLPDDDYRGITSLYGAGDTSLPDHRRENEKKKVILIDNANDPTKIDPRYDIEPEEPKVKDTDETPPDYCSSPIDAISFIRQEMFMFIGKWSYRFKKNGQKDIVEIHQFWQGFPKELDHIDAVVELPKPDRRILFFSGNRYWIFNSNHIDKGMTPEGRPITDFNIPEDVKKIDAAFVWGYNNRTYLVSGDMYWKMDINNRFVQYDYPRDMGTWRGVPVPLDAAFLDEDRKTLFFQGLRYWEFYDIRMRVVDGAKHIPRWLNCPKQDTEELKIDSQPSNMDSAVNTQTGDAAERKLEQDKSVKGAASLLQSITPLVLLCFISLLHYCRFT</sequence>
<feature type="binding site" evidence="13">
    <location>
        <position position="356"/>
    </location>
    <ligand>
        <name>Ca(2+)</name>
        <dbReference type="ChEBI" id="CHEBI:29108"/>
        <label>2</label>
    </ligand>
</feature>
<dbReference type="InterPro" id="IPR002477">
    <property type="entry name" value="Peptidoglycan-bd-like"/>
</dbReference>
<dbReference type="InterPro" id="IPR024079">
    <property type="entry name" value="MetalloPept_cat_dom_sf"/>
</dbReference>
<evidence type="ECO:0000313" key="19">
    <source>
        <dbReference type="Proteomes" id="UP000271974"/>
    </source>
</evidence>
<evidence type="ECO:0000256" key="1">
    <source>
        <dbReference type="ARBA" id="ARBA00010370"/>
    </source>
</evidence>
<dbReference type="GO" id="GO:0008270">
    <property type="term" value="F:zinc ion binding"/>
    <property type="evidence" value="ECO:0007669"/>
    <property type="project" value="InterPro"/>
</dbReference>
<dbReference type="InterPro" id="IPR033739">
    <property type="entry name" value="M10A_MMP"/>
</dbReference>
<evidence type="ECO:0000256" key="3">
    <source>
        <dbReference type="ARBA" id="ARBA00022723"/>
    </source>
</evidence>
<dbReference type="FunFam" id="3.40.390.10:FF:000022">
    <property type="entry name" value="Matrix metalloproteinase 1, isoform C"/>
    <property type="match status" value="1"/>
</dbReference>
<dbReference type="Gene3D" id="2.110.10.10">
    <property type="entry name" value="Hemopexin-like domain"/>
    <property type="match status" value="1"/>
</dbReference>
<dbReference type="Pfam" id="PF00413">
    <property type="entry name" value="Peptidase_M10"/>
    <property type="match status" value="1"/>
</dbReference>
<dbReference type="InterPro" id="IPR036375">
    <property type="entry name" value="Hemopexin-like_dom_sf"/>
</dbReference>
<feature type="compositionally biased region" description="Basic and acidic residues" evidence="16">
    <location>
        <begin position="46"/>
        <end position="55"/>
    </location>
</feature>
<dbReference type="FunFam" id="2.110.10.10:FF:000002">
    <property type="entry name" value="Matrix metallopeptidase 3"/>
    <property type="match status" value="1"/>
</dbReference>
<feature type="binding site" evidence="13">
    <location>
        <position position="587"/>
    </location>
    <ligand>
        <name>Ca(2+)</name>
        <dbReference type="ChEBI" id="CHEBI:29108"/>
        <label>5</label>
    </ligand>
</feature>
<feature type="domain" description="Peptidase metallopeptidase" evidence="17">
    <location>
        <begin position="269"/>
        <end position="429"/>
    </location>
</feature>
<feature type="non-terminal residue" evidence="18">
    <location>
        <position position="1"/>
    </location>
</feature>
<keyword evidence="6" id="KW-0378">Hydrolase</keyword>
<feature type="binding site" evidence="13">
    <location>
        <position position="388"/>
    </location>
    <ligand>
        <name>Zn(2+)</name>
        <dbReference type="ChEBI" id="CHEBI:29105"/>
        <label>2</label>
        <note>catalytic</note>
    </ligand>
</feature>
<keyword evidence="7 13" id="KW-0862">Zinc</keyword>
<dbReference type="Pfam" id="PF00045">
    <property type="entry name" value="Hemopexin"/>
    <property type="match status" value="2"/>
</dbReference>
<evidence type="ECO:0000256" key="10">
    <source>
        <dbReference type="ARBA" id="ARBA00023145"/>
    </source>
</evidence>
<evidence type="ECO:0000256" key="11">
    <source>
        <dbReference type="ARBA" id="ARBA00023157"/>
    </source>
</evidence>
<organism evidence="18 19">
    <name type="scientific">Elysia chlorotica</name>
    <name type="common">Eastern emerald elysia</name>
    <name type="synonym">Sea slug</name>
    <dbReference type="NCBI Taxonomy" id="188477"/>
    <lineage>
        <taxon>Eukaryota</taxon>
        <taxon>Metazoa</taxon>
        <taxon>Spiralia</taxon>
        <taxon>Lophotrochozoa</taxon>
        <taxon>Mollusca</taxon>
        <taxon>Gastropoda</taxon>
        <taxon>Heterobranchia</taxon>
        <taxon>Euthyneura</taxon>
        <taxon>Panpulmonata</taxon>
        <taxon>Sacoglossa</taxon>
        <taxon>Placobranchoidea</taxon>
        <taxon>Plakobranchidae</taxon>
        <taxon>Elysia</taxon>
    </lineage>
</organism>
<dbReference type="InterPro" id="IPR001818">
    <property type="entry name" value="Pept_M10_metallopeptidase"/>
</dbReference>
<feature type="compositionally biased region" description="Basic and acidic residues" evidence="16">
    <location>
        <begin position="458"/>
        <end position="475"/>
    </location>
</feature>
<feature type="binding site" evidence="13">
    <location>
        <position position="363"/>
    </location>
    <ligand>
        <name>Ca(2+)</name>
        <dbReference type="ChEBI" id="CHEBI:29108"/>
        <label>1</label>
    </ligand>
</feature>
<keyword evidence="9" id="KW-0482">Metalloprotease</keyword>
<feature type="binding site" evidence="13">
    <location>
        <position position="402"/>
    </location>
    <ligand>
        <name>Zn(2+)</name>
        <dbReference type="ChEBI" id="CHEBI:29105"/>
        <label>2</label>
        <note>catalytic</note>
    </ligand>
</feature>
<feature type="binding site" evidence="13">
    <location>
        <position position="365"/>
    </location>
    <ligand>
        <name>Ca(2+)</name>
        <dbReference type="ChEBI" id="CHEBI:29108"/>
        <label>1</label>
    </ligand>
</feature>
<dbReference type="AlphaFoldDB" id="A0A3S0ZM66"/>
<dbReference type="EMBL" id="RQTK01000293">
    <property type="protein sequence ID" value="RUS82282.1"/>
    <property type="molecule type" value="Genomic_DNA"/>
</dbReference>
<evidence type="ECO:0000256" key="7">
    <source>
        <dbReference type="ARBA" id="ARBA00022833"/>
    </source>
</evidence>
<evidence type="ECO:0000256" key="6">
    <source>
        <dbReference type="ARBA" id="ARBA00022801"/>
    </source>
</evidence>
<feature type="binding site" evidence="13">
    <location>
        <position position="489"/>
    </location>
    <ligand>
        <name>Ca(2+)</name>
        <dbReference type="ChEBI" id="CHEBI:29108"/>
        <label>5</label>
    </ligand>
</feature>
<feature type="region of interest" description="Disordered" evidence="16">
    <location>
        <begin position="1"/>
        <end position="56"/>
    </location>
</feature>
<feature type="region of interest" description="Disordered" evidence="16">
    <location>
        <begin position="458"/>
        <end position="479"/>
    </location>
</feature>
<evidence type="ECO:0000256" key="4">
    <source>
        <dbReference type="ARBA" id="ARBA00022729"/>
    </source>
</evidence>
<dbReference type="CDD" id="cd00094">
    <property type="entry name" value="HX"/>
    <property type="match status" value="1"/>
</dbReference>
<evidence type="ECO:0000256" key="15">
    <source>
        <dbReference type="PROSITE-ProRule" id="PRU01011"/>
    </source>
</evidence>
<dbReference type="GO" id="GO:0030198">
    <property type="term" value="P:extracellular matrix organization"/>
    <property type="evidence" value="ECO:0007669"/>
    <property type="project" value="TreeGrafter"/>
</dbReference>
<proteinExistence type="inferred from homology"/>
<dbReference type="Gene3D" id="3.40.390.10">
    <property type="entry name" value="Collagenase (Catalytic Domain)"/>
    <property type="match status" value="1"/>
</dbReference>
<feature type="binding site" evidence="13">
    <location>
        <position position="394"/>
    </location>
    <ligand>
        <name>Zn(2+)</name>
        <dbReference type="ChEBI" id="CHEBI:29105"/>
        <label>2</label>
        <note>catalytic</note>
    </ligand>
</feature>
<dbReference type="OrthoDB" id="406838at2759"/>
<feature type="binding site" evidence="13">
    <location>
        <position position="362"/>
    </location>
    <ligand>
        <name>Ca(2+)</name>
        <dbReference type="ChEBI" id="CHEBI:29108"/>
        <label>3</label>
    </ligand>
</feature>
<feature type="disulfide bond" evidence="14">
    <location>
        <begin position="482"/>
        <end position="674"/>
    </location>
</feature>
<gene>
    <name evidence="18" type="ORF">EGW08_009960</name>
</gene>
<feature type="active site" evidence="12">
    <location>
        <position position="385"/>
    </location>
</feature>
<reference evidence="18 19" key="1">
    <citation type="submission" date="2019-01" db="EMBL/GenBank/DDBJ databases">
        <title>A draft genome assembly of the solar-powered sea slug Elysia chlorotica.</title>
        <authorList>
            <person name="Cai H."/>
            <person name="Li Q."/>
            <person name="Fang X."/>
            <person name="Li J."/>
            <person name="Curtis N.E."/>
            <person name="Altenburger A."/>
            <person name="Shibata T."/>
            <person name="Feng M."/>
            <person name="Maeda T."/>
            <person name="Schwartz J.A."/>
            <person name="Shigenobu S."/>
            <person name="Lundholm N."/>
            <person name="Nishiyama T."/>
            <person name="Yang H."/>
            <person name="Hasebe M."/>
            <person name="Li S."/>
            <person name="Pierce S.K."/>
            <person name="Wang J."/>
        </authorList>
    </citation>
    <scope>NUCLEOTIDE SEQUENCE [LARGE SCALE GENOMIC DNA]</scope>
    <source>
        <strain evidence="18">EC2010</strain>
        <tissue evidence="18">Whole organism of an adult</tissue>
    </source>
</reference>
<feature type="binding site" evidence="13">
    <location>
        <position position="360"/>
    </location>
    <ligand>
        <name>Zn(2+)</name>
        <dbReference type="ChEBI" id="CHEBI:29105"/>
        <label>1</label>
    </ligand>
</feature>
<comment type="cofactor">
    <cofactor evidence="13">
        <name>Zn(2+)</name>
        <dbReference type="ChEBI" id="CHEBI:29105"/>
    </cofactor>
    <text evidence="13">Binds 2 Zn(2+) ions per subunit.</text>
</comment>
<feature type="binding site" evidence="13">
    <location>
        <position position="365"/>
    </location>
    <ligand>
        <name>Ca(2+)</name>
        <dbReference type="ChEBI" id="CHEBI:29108"/>
        <label>3</label>
    </ligand>
</feature>
<dbReference type="InterPro" id="IPR018487">
    <property type="entry name" value="Hemopexin-like_repeat"/>
</dbReference>
<keyword evidence="11 14" id="KW-1015">Disulfide bond</keyword>
<dbReference type="PROSITE" id="PS51642">
    <property type="entry name" value="HEMOPEXIN_2"/>
    <property type="match status" value="2"/>
</dbReference>
<evidence type="ECO:0000256" key="14">
    <source>
        <dbReference type="PIRSR" id="PIRSR621190-3"/>
    </source>
</evidence>
<evidence type="ECO:0000256" key="2">
    <source>
        <dbReference type="ARBA" id="ARBA00022670"/>
    </source>
</evidence>
<evidence type="ECO:0000256" key="12">
    <source>
        <dbReference type="PIRSR" id="PIRSR621190-1"/>
    </source>
</evidence>
<feature type="binding site" evidence="13">
    <location>
        <position position="332"/>
    </location>
    <ligand>
        <name>Zn(2+)</name>
        <dbReference type="ChEBI" id="CHEBI:29105"/>
        <label>1</label>
    </ligand>
</feature>
<dbReference type="SUPFAM" id="SSF55486">
    <property type="entry name" value="Metalloproteases ('zincins'), catalytic domain"/>
    <property type="match status" value="1"/>
</dbReference>
<comment type="similarity">
    <text evidence="1">Belongs to the peptidase M10A family.</text>
</comment>
<dbReference type="PRINTS" id="PR00138">
    <property type="entry name" value="MATRIXIN"/>
</dbReference>
<dbReference type="GO" id="GO:0006508">
    <property type="term" value="P:proteolysis"/>
    <property type="evidence" value="ECO:0007669"/>
    <property type="project" value="UniProtKB-KW"/>
</dbReference>
<dbReference type="CDD" id="cd04278">
    <property type="entry name" value="ZnMc_MMP"/>
    <property type="match status" value="1"/>
</dbReference>
<dbReference type="PANTHER" id="PTHR10201:SF291">
    <property type="entry name" value="MATRIX METALLOPROTEINASE 1, ISOFORM C-RELATED"/>
    <property type="match status" value="1"/>
</dbReference>
<dbReference type="PANTHER" id="PTHR10201">
    <property type="entry name" value="MATRIX METALLOPROTEINASE"/>
    <property type="match status" value="1"/>
</dbReference>
<dbReference type="InterPro" id="IPR000585">
    <property type="entry name" value="Hemopexin-like_dom"/>
</dbReference>
<keyword evidence="2" id="KW-0645">Protease</keyword>
<feature type="binding site" evidence="13">
    <location>
        <position position="358"/>
    </location>
    <ligand>
        <name>Ca(2+)</name>
        <dbReference type="ChEBI" id="CHEBI:29108"/>
        <label>2</label>
    </ligand>
</feature>
<keyword evidence="5" id="KW-0677">Repeat</keyword>
<feature type="binding site" evidence="13">
    <location>
        <position position="322"/>
    </location>
    <ligand>
        <name>Ca(2+)</name>
        <dbReference type="ChEBI" id="CHEBI:29108"/>
        <label>2</label>
    </ligand>
</feature>
<dbReference type="GO" id="GO:0005615">
    <property type="term" value="C:extracellular space"/>
    <property type="evidence" value="ECO:0007669"/>
    <property type="project" value="TreeGrafter"/>
</dbReference>
<keyword evidence="19" id="KW-1185">Reference proteome</keyword>
<evidence type="ECO:0000256" key="8">
    <source>
        <dbReference type="ARBA" id="ARBA00022837"/>
    </source>
</evidence>
<evidence type="ECO:0000313" key="18">
    <source>
        <dbReference type="EMBL" id="RUS82282.1"/>
    </source>
</evidence>
<feature type="compositionally biased region" description="Low complexity" evidence="16">
    <location>
        <begin position="1"/>
        <end position="25"/>
    </location>
</feature>
<dbReference type="InterPro" id="IPR021190">
    <property type="entry name" value="Pept_M10A"/>
</dbReference>
<keyword evidence="10" id="KW-0865">Zymogen</keyword>
<keyword evidence="3 13" id="KW-0479">Metal-binding</keyword>
<keyword evidence="4" id="KW-0732">Signal</keyword>
<feature type="binding site" evidence="13">
    <location>
        <position position="340"/>
    </location>
    <ligand>
        <name>Ca(2+)</name>
        <dbReference type="ChEBI" id="CHEBI:29108"/>
        <label>3</label>
    </ligand>
</feature>
<dbReference type="Proteomes" id="UP000271974">
    <property type="component" value="Unassembled WGS sequence"/>
</dbReference>
<comment type="cofactor">
    <cofactor evidence="13">
        <name>Ca(2+)</name>
        <dbReference type="ChEBI" id="CHEBI:29108"/>
    </cofactor>
    <text evidence="13">Can bind about 5 Ca(2+) ions per subunit.</text>
</comment>
<feature type="binding site" evidence="13">
    <location>
        <position position="339"/>
    </location>
    <ligand>
        <name>Ca(2+)</name>
        <dbReference type="ChEBI" id="CHEBI:29108"/>
        <label>3</label>
    </ligand>
</feature>
<feature type="binding site" evidence="13">
    <location>
        <position position="533"/>
    </location>
    <ligand>
        <name>Ca(2+)</name>
        <dbReference type="ChEBI" id="CHEBI:29108"/>
        <label>4</label>
    </ligand>
</feature>
<dbReference type="GO" id="GO:0004222">
    <property type="term" value="F:metalloendopeptidase activity"/>
    <property type="evidence" value="ECO:0007669"/>
    <property type="project" value="InterPro"/>
</dbReference>
<feature type="binding site" evidence="13">
    <location>
        <position position="334"/>
    </location>
    <ligand>
        <name>Zn(2+)</name>
        <dbReference type="ChEBI" id="CHEBI:29105"/>
        <label>1</label>
    </ligand>
</feature>
<feature type="binding site" evidence="13">
    <location>
        <position position="384"/>
    </location>
    <ligand>
        <name>Zn(2+)</name>
        <dbReference type="ChEBI" id="CHEBI:29105"/>
        <label>2</label>
        <note>catalytic</note>
    </ligand>
</feature>
<dbReference type="InterPro" id="IPR036365">
    <property type="entry name" value="PGBD-like_sf"/>
</dbReference>
<feature type="binding site" evidence="13">
    <location>
        <position position="347"/>
    </location>
    <ligand>
        <name>Zn(2+)</name>
        <dbReference type="ChEBI" id="CHEBI:29105"/>
        <label>1</label>
    </ligand>
</feature>
<protein>
    <recommendedName>
        <fullName evidence="17">Peptidase metallopeptidase domain-containing protein</fullName>
    </recommendedName>
</protein>
<keyword evidence="8 13" id="KW-0106">Calcium</keyword>
<feature type="binding site" evidence="13">
    <location>
        <position position="633"/>
    </location>
    <ligand>
        <name>Ca(2+)</name>
        <dbReference type="ChEBI" id="CHEBI:29108"/>
        <label>4</label>
    </ligand>
</feature>
<accession>A0A3S0ZM66</accession>
<evidence type="ECO:0000256" key="5">
    <source>
        <dbReference type="ARBA" id="ARBA00022737"/>
    </source>
</evidence>
<dbReference type="GO" id="GO:0031012">
    <property type="term" value="C:extracellular matrix"/>
    <property type="evidence" value="ECO:0007669"/>
    <property type="project" value="InterPro"/>
</dbReference>
<name>A0A3S0ZM66_ELYCH</name>
<feature type="binding site" description="in inhibited form" evidence="13">
    <location>
        <position position="236"/>
    </location>
    <ligand>
        <name>Zn(2+)</name>
        <dbReference type="ChEBI" id="CHEBI:29105"/>
        <label>2</label>
        <note>catalytic</note>
    </ligand>
</feature>
<evidence type="ECO:0000256" key="9">
    <source>
        <dbReference type="ARBA" id="ARBA00023049"/>
    </source>
</evidence>
<dbReference type="InterPro" id="IPR006026">
    <property type="entry name" value="Peptidase_Metallo"/>
</dbReference>
<dbReference type="STRING" id="188477.A0A3S0ZM66"/>
<evidence type="ECO:0000259" key="17">
    <source>
        <dbReference type="SMART" id="SM00235"/>
    </source>
</evidence>
<feature type="binding site" evidence="13">
    <location>
        <position position="487"/>
    </location>
    <ligand>
        <name>Ca(2+)</name>
        <dbReference type="ChEBI" id="CHEBI:29108"/>
        <label>4</label>
    </ligand>
</feature>
<dbReference type="SUPFAM" id="SSF47090">
    <property type="entry name" value="PGBD-like"/>
    <property type="match status" value="1"/>
</dbReference>
<dbReference type="SMART" id="SM00235">
    <property type="entry name" value="ZnMc"/>
    <property type="match status" value="1"/>
</dbReference>